<name>A0A5N6RL01_9ROSI</name>
<keyword evidence="1" id="KW-0732">Signal</keyword>
<evidence type="ECO:0000313" key="2">
    <source>
        <dbReference type="EMBL" id="KAE8100192.1"/>
    </source>
</evidence>
<reference evidence="2 3" key="1">
    <citation type="submission" date="2019-06" db="EMBL/GenBank/DDBJ databases">
        <title>A chromosomal-level reference genome of Carpinus fangiana (Coryloideae, Betulaceae).</title>
        <authorList>
            <person name="Yang X."/>
            <person name="Wang Z."/>
            <person name="Zhang L."/>
            <person name="Hao G."/>
            <person name="Liu J."/>
            <person name="Yang Y."/>
        </authorList>
    </citation>
    <scope>NUCLEOTIDE SEQUENCE [LARGE SCALE GENOMIC DNA]</scope>
    <source>
        <strain evidence="2">Cfa_2016G</strain>
        <tissue evidence="2">Leaf</tissue>
    </source>
</reference>
<dbReference type="Proteomes" id="UP000327013">
    <property type="component" value="Chromosome 7"/>
</dbReference>
<dbReference type="OrthoDB" id="690928at2759"/>
<gene>
    <name evidence="2" type="ORF">FH972_018117</name>
</gene>
<organism evidence="2 3">
    <name type="scientific">Carpinus fangiana</name>
    <dbReference type="NCBI Taxonomy" id="176857"/>
    <lineage>
        <taxon>Eukaryota</taxon>
        <taxon>Viridiplantae</taxon>
        <taxon>Streptophyta</taxon>
        <taxon>Embryophyta</taxon>
        <taxon>Tracheophyta</taxon>
        <taxon>Spermatophyta</taxon>
        <taxon>Magnoliopsida</taxon>
        <taxon>eudicotyledons</taxon>
        <taxon>Gunneridae</taxon>
        <taxon>Pentapetalae</taxon>
        <taxon>rosids</taxon>
        <taxon>fabids</taxon>
        <taxon>Fagales</taxon>
        <taxon>Betulaceae</taxon>
        <taxon>Carpinus</taxon>
    </lineage>
</organism>
<dbReference type="EMBL" id="CM017327">
    <property type="protein sequence ID" value="KAE8100192.1"/>
    <property type="molecule type" value="Genomic_DNA"/>
</dbReference>
<dbReference type="PANTHER" id="PTHR47681">
    <property type="entry name" value="PHOSPHATIDYLINOSITOL N-ACETYLGLUCOSAMINYLTRANSFERASE SUBUNIT P-RELATED"/>
    <property type="match status" value="1"/>
</dbReference>
<proteinExistence type="predicted"/>
<feature type="chain" id="PRO_5024365303" evidence="1">
    <location>
        <begin position="28"/>
        <end position="109"/>
    </location>
</feature>
<feature type="signal peptide" evidence="1">
    <location>
        <begin position="1"/>
        <end position="27"/>
    </location>
</feature>
<dbReference type="PANTHER" id="PTHR47681:SF3">
    <property type="entry name" value="PHOSPHATIDYLINOSITOL N-ACETYLGLUCOSAMINYLTRANSFERASE SUBUNIT P-RELATED"/>
    <property type="match status" value="1"/>
</dbReference>
<evidence type="ECO:0000313" key="3">
    <source>
        <dbReference type="Proteomes" id="UP000327013"/>
    </source>
</evidence>
<protein>
    <submittedName>
        <fullName evidence="2">Uncharacterized protein</fullName>
    </submittedName>
</protein>
<accession>A0A5N6RL01</accession>
<evidence type="ECO:0000256" key="1">
    <source>
        <dbReference type="SAM" id="SignalP"/>
    </source>
</evidence>
<sequence>MESWFGKLGFSMLFEMGLWLSYRVCSGFHCKPWKILILSRSPRRILNLSKKRRAIVSSLDADERASGFGVSGEHGPKPSKDYGFVGSITTVVAASSLHRSCFYFMFRLG</sequence>
<dbReference type="AlphaFoldDB" id="A0A5N6RL01"/>
<keyword evidence="3" id="KW-1185">Reference proteome</keyword>